<evidence type="ECO:0000259" key="12">
    <source>
        <dbReference type="Pfam" id="PF02687"/>
    </source>
</evidence>
<dbReference type="OrthoDB" id="9812531at2"/>
<dbReference type="Pfam" id="PF18075">
    <property type="entry name" value="FtsX_ECD"/>
    <property type="match status" value="1"/>
</dbReference>
<evidence type="ECO:0000256" key="6">
    <source>
        <dbReference type="ARBA" id="ARBA00022692"/>
    </source>
</evidence>
<keyword evidence="5 10" id="KW-0132">Cell division</keyword>
<evidence type="ECO:0000256" key="2">
    <source>
        <dbReference type="ARBA" id="ARBA00007379"/>
    </source>
</evidence>
<dbReference type="InterPro" id="IPR003838">
    <property type="entry name" value="ABC3_permease_C"/>
</dbReference>
<dbReference type="GO" id="GO:0051301">
    <property type="term" value="P:cell division"/>
    <property type="evidence" value="ECO:0007669"/>
    <property type="project" value="UniProtKB-KW"/>
</dbReference>
<reference evidence="14 15" key="1">
    <citation type="submission" date="2016-11" db="EMBL/GenBank/DDBJ databases">
        <authorList>
            <person name="Jaros S."/>
            <person name="Januszkiewicz K."/>
            <person name="Wedrychowicz H."/>
        </authorList>
    </citation>
    <scope>NUCLEOTIDE SEQUENCE [LARGE SCALE GENOMIC DNA]</scope>
    <source>
        <strain evidence="14 15">DSM 8605</strain>
    </source>
</reference>
<proteinExistence type="inferred from homology"/>
<protein>
    <recommendedName>
        <fullName evidence="3 10">Cell division protein FtsX</fullName>
    </recommendedName>
</protein>
<evidence type="ECO:0000256" key="7">
    <source>
        <dbReference type="ARBA" id="ARBA00022989"/>
    </source>
</evidence>
<dbReference type="GO" id="GO:0005886">
    <property type="term" value="C:plasma membrane"/>
    <property type="evidence" value="ECO:0007669"/>
    <property type="project" value="UniProtKB-SubCell"/>
</dbReference>
<comment type="subcellular location">
    <subcellularLocation>
        <location evidence="1">Cell membrane</location>
        <topology evidence="1">Multi-pass membrane protein</topology>
    </subcellularLocation>
</comment>
<comment type="similarity">
    <text evidence="2 10">Belongs to the ABC-4 integral membrane protein family. FtsX subfamily.</text>
</comment>
<evidence type="ECO:0000313" key="14">
    <source>
        <dbReference type="EMBL" id="SHH58038.1"/>
    </source>
</evidence>
<organism evidence="14 15">
    <name type="scientific">Clostridium grantii DSM 8605</name>
    <dbReference type="NCBI Taxonomy" id="1121316"/>
    <lineage>
        <taxon>Bacteria</taxon>
        <taxon>Bacillati</taxon>
        <taxon>Bacillota</taxon>
        <taxon>Clostridia</taxon>
        <taxon>Eubacteriales</taxon>
        <taxon>Clostridiaceae</taxon>
        <taxon>Clostridium</taxon>
    </lineage>
</organism>
<feature type="domain" description="FtsX extracellular" evidence="13">
    <location>
        <begin position="59"/>
        <end position="153"/>
    </location>
</feature>
<keyword evidence="6 11" id="KW-0812">Transmembrane</keyword>
<keyword evidence="15" id="KW-1185">Reference proteome</keyword>
<keyword evidence="9 10" id="KW-0131">Cell cycle</keyword>
<dbReference type="AlphaFoldDB" id="A0A1M5U520"/>
<feature type="transmembrane region" description="Helical" evidence="11">
    <location>
        <begin position="266"/>
        <end position="290"/>
    </location>
</feature>
<dbReference type="PANTHER" id="PTHR47755">
    <property type="entry name" value="CELL DIVISION PROTEIN FTSX"/>
    <property type="match status" value="1"/>
</dbReference>
<dbReference type="PANTHER" id="PTHR47755:SF1">
    <property type="entry name" value="CELL DIVISION PROTEIN FTSX"/>
    <property type="match status" value="1"/>
</dbReference>
<comment type="function">
    <text evidence="10">Part of the ABC transporter FtsEX involved in asymmetric cellular division facilitating the initiation of sporulation.</text>
</comment>
<dbReference type="NCBIfam" id="NF038347">
    <property type="entry name" value="FtsX_Gpos"/>
    <property type="match status" value="1"/>
</dbReference>
<dbReference type="STRING" id="1121316.SAMN02745207_01581"/>
<evidence type="ECO:0000256" key="8">
    <source>
        <dbReference type="ARBA" id="ARBA00023136"/>
    </source>
</evidence>
<evidence type="ECO:0000256" key="5">
    <source>
        <dbReference type="ARBA" id="ARBA00022618"/>
    </source>
</evidence>
<evidence type="ECO:0000256" key="10">
    <source>
        <dbReference type="PIRNR" id="PIRNR003097"/>
    </source>
</evidence>
<dbReference type="InterPro" id="IPR040690">
    <property type="entry name" value="FtsX_ECD"/>
</dbReference>
<keyword evidence="4 10" id="KW-1003">Cell membrane</keyword>
<evidence type="ECO:0000259" key="13">
    <source>
        <dbReference type="Pfam" id="PF18075"/>
    </source>
</evidence>
<dbReference type="Proteomes" id="UP000184447">
    <property type="component" value="Unassembled WGS sequence"/>
</dbReference>
<dbReference type="InterPro" id="IPR004513">
    <property type="entry name" value="FtsX"/>
</dbReference>
<evidence type="ECO:0000256" key="3">
    <source>
        <dbReference type="ARBA" id="ARBA00021907"/>
    </source>
</evidence>
<sequence length="296" mass="32767">MKISSLKHFFSSAFKSLIRNRTLSGASIITVTLTSFLFGILLLTMMNANGLIKNVESKIEIEIFLNDDATVENKMDLETKLNSIESVNEIVFVTKEDALNEFKRQLGEDNQGLIQGFEENNPLPESYVVKVASGDAIKDIITEIDGMIGIKKVKDDVELVNQITSFTNGMKLVGAIIMIILMPVSLFLIMNTIKLAVFSRRKEIGIMKYVGATDAFIRWPFVIEGMIIGFLGTGIAVILLNNVYILVFNKLTGMVKGGTMIMPNQILTSVTIYFLIGGCFIGILGSMLSLRKFLKV</sequence>
<keyword evidence="8 10" id="KW-0472">Membrane</keyword>
<evidence type="ECO:0000256" key="1">
    <source>
        <dbReference type="ARBA" id="ARBA00004651"/>
    </source>
</evidence>
<feature type="transmembrane region" description="Helical" evidence="11">
    <location>
        <begin position="219"/>
        <end position="246"/>
    </location>
</feature>
<dbReference type="RefSeq" id="WP_073337897.1">
    <property type="nucleotide sequence ID" value="NZ_FQXM01000007.1"/>
</dbReference>
<name>A0A1M5U520_9CLOT</name>
<accession>A0A1M5U520</accession>
<dbReference type="Gene3D" id="3.30.70.3040">
    <property type="match status" value="1"/>
</dbReference>
<keyword evidence="7 11" id="KW-1133">Transmembrane helix</keyword>
<feature type="transmembrane region" description="Helical" evidence="11">
    <location>
        <begin position="172"/>
        <end position="198"/>
    </location>
</feature>
<evidence type="ECO:0000256" key="9">
    <source>
        <dbReference type="ARBA" id="ARBA00023306"/>
    </source>
</evidence>
<dbReference type="InterPro" id="IPR058204">
    <property type="entry name" value="FtsX_firmicutes-type"/>
</dbReference>
<gene>
    <name evidence="14" type="ORF">SAMN02745207_01581</name>
</gene>
<feature type="transmembrane region" description="Helical" evidence="11">
    <location>
        <begin position="21"/>
        <end position="43"/>
    </location>
</feature>
<dbReference type="EMBL" id="FQXM01000007">
    <property type="protein sequence ID" value="SHH58038.1"/>
    <property type="molecule type" value="Genomic_DNA"/>
</dbReference>
<dbReference type="Pfam" id="PF02687">
    <property type="entry name" value="FtsX"/>
    <property type="match status" value="1"/>
</dbReference>
<evidence type="ECO:0000256" key="4">
    <source>
        <dbReference type="ARBA" id="ARBA00022475"/>
    </source>
</evidence>
<feature type="domain" description="ABC3 transporter permease C-terminal" evidence="12">
    <location>
        <begin position="176"/>
        <end position="295"/>
    </location>
</feature>
<evidence type="ECO:0000256" key="11">
    <source>
        <dbReference type="SAM" id="Phobius"/>
    </source>
</evidence>
<dbReference type="PIRSF" id="PIRSF003097">
    <property type="entry name" value="FtsX"/>
    <property type="match status" value="1"/>
</dbReference>
<evidence type="ECO:0000313" key="15">
    <source>
        <dbReference type="Proteomes" id="UP000184447"/>
    </source>
</evidence>